<sequence>MEITPGFKSGVGCTRLQRTHSHLTITGRGTETETACRRCDECDLETLAHVLNHLKGRSRGWQFRHNSISDRLKKALLFAGCILISENQTIGPGGQRPDLVFRKGNQVFIIDVTCPFENRVEAFTEARNLKLEKYAPLIPLFSSMGLNATIIPIPVGTL</sequence>
<name>A0A4Y2B8P7_ARAVE</name>
<dbReference type="EMBL" id="BGPR01159056">
    <property type="protein sequence ID" value="GBL88732.1"/>
    <property type="molecule type" value="Genomic_DNA"/>
</dbReference>
<evidence type="ECO:0000313" key="1">
    <source>
        <dbReference type="EMBL" id="GBL88732.1"/>
    </source>
</evidence>
<comment type="caution">
    <text evidence="1">The sequence shown here is derived from an EMBL/GenBank/DDBJ whole genome shotgun (WGS) entry which is preliminary data.</text>
</comment>
<gene>
    <name evidence="1" type="ORF">AVEN_39998_1</name>
</gene>
<organism evidence="1 2">
    <name type="scientific">Araneus ventricosus</name>
    <name type="common">Orbweaver spider</name>
    <name type="synonym">Epeira ventricosa</name>
    <dbReference type="NCBI Taxonomy" id="182803"/>
    <lineage>
        <taxon>Eukaryota</taxon>
        <taxon>Metazoa</taxon>
        <taxon>Ecdysozoa</taxon>
        <taxon>Arthropoda</taxon>
        <taxon>Chelicerata</taxon>
        <taxon>Arachnida</taxon>
        <taxon>Araneae</taxon>
        <taxon>Araneomorphae</taxon>
        <taxon>Entelegynae</taxon>
        <taxon>Araneoidea</taxon>
        <taxon>Araneidae</taxon>
        <taxon>Araneus</taxon>
    </lineage>
</organism>
<proteinExistence type="predicted"/>
<evidence type="ECO:0000313" key="2">
    <source>
        <dbReference type="Proteomes" id="UP000499080"/>
    </source>
</evidence>
<accession>A0A4Y2B8P7</accession>
<evidence type="ECO:0008006" key="3">
    <source>
        <dbReference type="Google" id="ProtNLM"/>
    </source>
</evidence>
<protein>
    <recommendedName>
        <fullName evidence="3">Retrovirus-related Pol polyprotein from type-2 retrotransposable element R2DM</fullName>
    </recommendedName>
</protein>
<reference evidence="1 2" key="1">
    <citation type="journal article" date="2019" name="Sci. Rep.">
        <title>Orb-weaving spider Araneus ventricosus genome elucidates the spidroin gene catalogue.</title>
        <authorList>
            <person name="Kono N."/>
            <person name="Nakamura H."/>
            <person name="Ohtoshi R."/>
            <person name="Moran D.A.P."/>
            <person name="Shinohara A."/>
            <person name="Yoshida Y."/>
            <person name="Fujiwara M."/>
            <person name="Mori M."/>
            <person name="Tomita M."/>
            <person name="Arakawa K."/>
        </authorList>
    </citation>
    <scope>NUCLEOTIDE SEQUENCE [LARGE SCALE GENOMIC DNA]</scope>
</reference>
<dbReference type="OrthoDB" id="8195432at2759"/>
<dbReference type="AlphaFoldDB" id="A0A4Y2B8P7"/>
<keyword evidence="2" id="KW-1185">Reference proteome</keyword>
<dbReference type="Proteomes" id="UP000499080">
    <property type="component" value="Unassembled WGS sequence"/>
</dbReference>